<feature type="transmembrane region" description="Helical" evidence="1">
    <location>
        <begin position="48"/>
        <end position="65"/>
    </location>
</feature>
<gene>
    <name evidence="2" type="ORF">D9V37_12410</name>
</gene>
<name>A0A3L8P1T5_9ACTN</name>
<comment type="caution">
    <text evidence="2">The sequence shown here is derived from an EMBL/GenBank/DDBJ whole genome shotgun (WGS) entry which is preliminary data.</text>
</comment>
<evidence type="ECO:0000313" key="2">
    <source>
        <dbReference type="EMBL" id="RLV49336.1"/>
    </source>
</evidence>
<reference evidence="2 3" key="1">
    <citation type="submission" date="2018-10" db="EMBL/GenBank/DDBJ databases">
        <title>Marmoricola sp. 4Q3S-7 whole genome shotgun sequence.</title>
        <authorList>
            <person name="Li F."/>
        </authorList>
    </citation>
    <scope>NUCLEOTIDE SEQUENCE [LARGE SCALE GENOMIC DNA]</scope>
    <source>
        <strain evidence="2 3">4Q3S-7</strain>
    </source>
</reference>
<organism evidence="2 3">
    <name type="scientific">Nocardioides mangrovicus</name>
    <dbReference type="NCBI Taxonomy" id="2478913"/>
    <lineage>
        <taxon>Bacteria</taxon>
        <taxon>Bacillati</taxon>
        <taxon>Actinomycetota</taxon>
        <taxon>Actinomycetes</taxon>
        <taxon>Propionibacteriales</taxon>
        <taxon>Nocardioidaceae</taxon>
        <taxon>Nocardioides</taxon>
    </lineage>
</organism>
<keyword evidence="1" id="KW-0812">Transmembrane</keyword>
<accession>A0A3L8P1T5</accession>
<keyword evidence="3" id="KW-1185">Reference proteome</keyword>
<proteinExistence type="predicted"/>
<keyword evidence="1" id="KW-0472">Membrane</keyword>
<feature type="transmembrane region" description="Helical" evidence="1">
    <location>
        <begin position="77"/>
        <end position="97"/>
    </location>
</feature>
<keyword evidence="1" id="KW-1133">Transmembrane helix</keyword>
<dbReference type="RefSeq" id="WP_121806438.1">
    <property type="nucleotide sequence ID" value="NZ_RDBE01000007.1"/>
</dbReference>
<sequence length="100" mass="10390">MERTCPRGHVVAEEYLKACPACGAQLGGAVGRNPSLAPAQPAVRAPRTVPFIVGAVVLALFGGLLNYAAEQGAAEDFSYVLILAAIALLVLGVVDGFRRR</sequence>
<dbReference type="AlphaFoldDB" id="A0A3L8P1T5"/>
<evidence type="ECO:0000313" key="3">
    <source>
        <dbReference type="Proteomes" id="UP000281708"/>
    </source>
</evidence>
<dbReference type="EMBL" id="RDBE01000007">
    <property type="protein sequence ID" value="RLV49336.1"/>
    <property type="molecule type" value="Genomic_DNA"/>
</dbReference>
<dbReference type="Proteomes" id="UP000281708">
    <property type="component" value="Unassembled WGS sequence"/>
</dbReference>
<evidence type="ECO:0000256" key="1">
    <source>
        <dbReference type="SAM" id="Phobius"/>
    </source>
</evidence>
<protein>
    <submittedName>
        <fullName evidence="2">Uncharacterized protein</fullName>
    </submittedName>
</protein>